<dbReference type="InterPro" id="IPR049012">
    <property type="entry name" value="Mutator_transp_dom"/>
</dbReference>
<keyword evidence="3" id="KW-1185">Reference proteome</keyword>
<evidence type="ECO:0000313" key="2">
    <source>
        <dbReference type="EMBL" id="KAJ8877570.1"/>
    </source>
</evidence>
<dbReference type="EMBL" id="JARBHB010000008">
    <property type="protein sequence ID" value="KAJ8877570.1"/>
    <property type="molecule type" value="Genomic_DNA"/>
</dbReference>
<proteinExistence type="predicted"/>
<name>A0ABQ9GZX9_9NEOP</name>
<comment type="caution">
    <text evidence="2">The sequence shown here is derived from an EMBL/GenBank/DDBJ whole genome shotgun (WGS) entry which is preliminary data.</text>
</comment>
<protein>
    <recommendedName>
        <fullName evidence="1">Mutator-like transposase domain-containing protein</fullName>
    </recommendedName>
</protein>
<evidence type="ECO:0000259" key="1">
    <source>
        <dbReference type="Pfam" id="PF20700"/>
    </source>
</evidence>
<evidence type="ECO:0000313" key="3">
    <source>
        <dbReference type="Proteomes" id="UP001159363"/>
    </source>
</evidence>
<gene>
    <name evidence="2" type="ORF">PR048_022025</name>
</gene>
<organism evidence="2 3">
    <name type="scientific">Dryococelus australis</name>
    <dbReference type="NCBI Taxonomy" id="614101"/>
    <lineage>
        <taxon>Eukaryota</taxon>
        <taxon>Metazoa</taxon>
        <taxon>Ecdysozoa</taxon>
        <taxon>Arthropoda</taxon>
        <taxon>Hexapoda</taxon>
        <taxon>Insecta</taxon>
        <taxon>Pterygota</taxon>
        <taxon>Neoptera</taxon>
        <taxon>Polyneoptera</taxon>
        <taxon>Phasmatodea</taxon>
        <taxon>Verophasmatodea</taxon>
        <taxon>Anareolatae</taxon>
        <taxon>Phasmatidae</taxon>
        <taxon>Eurycanthinae</taxon>
        <taxon>Dryococelus</taxon>
    </lineage>
</organism>
<sequence>MPVWSGKDPEKMDVNAAAVSGTISSGGGHAQLEEVFSAMDVPVLSRTALEEIQTADLEEARLAKEKGEVDSDGIPTITDVAEGCWSKTNYTALSGVICT</sequence>
<dbReference type="Proteomes" id="UP001159363">
    <property type="component" value="Chromosome 7"/>
</dbReference>
<reference evidence="2 3" key="1">
    <citation type="submission" date="2023-02" db="EMBL/GenBank/DDBJ databases">
        <title>LHISI_Scaffold_Assembly.</title>
        <authorList>
            <person name="Stuart O.P."/>
            <person name="Cleave R."/>
            <person name="Magrath M.J.L."/>
            <person name="Mikheyev A.S."/>
        </authorList>
    </citation>
    <scope>NUCLEOTIDE SEQUENCE [LARGE SCALE GENOMIC DNA]</scope>
    <source>
        <strain evidence="2">Daus_M_001</strain>
        <tissue evidence="2">Leg muscle</tissue>
    </source>
</reference>
<dbReference type="Pfam" id="PF20700">
    <property type="entry name" value="Mutator"/>
    <property type="match status" value="1"/>
</dbReference>
<feature type="domain" description="Mutator-like transposase" evidence="1">
    <location>
        <begin position="7"/>
        <end position="98"/>
    </location>
</feature>
<accession>A0ABQ9GZX9</accession>